<dbReference type="SUPFAM" id="SSF55874">
    <property type="entry name" value="ATPase domain of HSP90 chaperone/DNA topoisomerase II/histidine kinase"/>
    <property type="match status" value="1"/>
</dbReference>
<protein>
    <recommendedName>
        <fullName evidence="2">histidine kinase</fullName>
        <ecNumber evidence="2">2.7.13.3</ecNumber>
    </recommendedName>
</protein>
<evidence type="ECO:0000256" key="8">
    <source>
        <dbReference type="SAM" id="Phobius"/>
    </source>
</evidence>
<dbReference type="Gene3D" id="1.10.287.130">
    <property type="match status" value="1"/>
</dbReference>
<dbReference type="CDD" id="cd16922">
    <property type="entry name" value="HATPase_EvgS-ArcB-TorS-like"/>
    <property type="match status" value="1"/>
</dbReference>
<evidence type="ECO:0000256" key="3">
    <source>
        <dbReference type="ARBA" id="ARBA00022553"/>
    </source>
</evidence>
<keyword evidence="8" id="KW-0812">Transmembrane</keyword>
<dbReference type="InterPro" id="IPR036097">
    <property type="entry name" value="HisK_dim/P_sf"/>
</dbReference>
<dbReference type="SUPFAM" id="SSF52172">
    <property type="entry name" value="CheY-like"/>
    <property type="match status" value="1"/>
</dbReference>
<dbReference type="InterPro" id="IPR011006">
    <property type="entry name" value="CheY-like_superfamily"/>
</dbReference>
<dbReference type="CDD" id="cd17546">
    <property type="entry name" value="REC_hyHK_CKI1_RcsC-like"/>
    <property type="match status" value="1"/>
</dbReference>
<dbReference type="OrthoDB" id="9810730at2"/>
<dbReference type="SMART" id="SM00448">
    <property type="entry name" value="REC"/>
    <property type="match status" value="1"/>
</dbReference>
<dbReference type="InterPro" id="IPR004358">
    <property type="entry name" value="Sig_transdc_His_kin-like_C"/>
</dbReference>
<keyword evidence="5" id="KW-0418">Kinase</keyword>
<evidence type="ECO:0000256" key="5">
    <source>
        <dbReference type="ARBA" id="ARBA00022777"/>
    </source>
</evidence>
<dbReference type="PANTHER" id="PTHR43047">
    <property type="entry name" value="TWO-COMPONENT HISTIDINE PROTEIN KINASE"/>
    <property type="match status" value="1"/>
</dbReference>
<reference evidence="11 12" key="1">
    <citation type="submission" date="2018-11" db="EMBL/GenBank/DDBJ databases">
        <authorList>
            <person name="Ye M.-Q."/>
            <person name="Du Z.-J."/>
        </authorList>
    </citation>
    <scope>NUCLEOTIDE SEQUENCE [LARGE SCALE GENOMIC DNA]</scope>
    <source>
        <strain evidence="11 12">U0105</strain>
    </source>
</reference>
<evidence type="ECO:0000313" key="12">
    <source>
        <dbReference type="Proteomes" id="UP000275281"/>
    </source>
</evidence>
<comment type="catalytic activity">
    <reaction evidence="1">
        <text>ATP + protein L-histidine = ADP + protein N-phospho-L-histidine.</text>
        <dbReference type="EC" id="2.7.13.3"/>
    </reaction>
</comment>
<dbReference type="Pfam" id="PF00512">
    <property type="entry name" value="HisKA"/>
    <property type="match status" value="1"/>
</dbReference>
<dbReference type="Pfam" id="PF00072">
    <property type="entry name" value="Response_reg"/>
    <property type="match status" value="1"/>
</dbReference>
<dbReference type="SUPFAM" id="SSF47384">
    <property type="entry name" value="Homodimeric domain of signal transducing histidine kinase"/>
    <property type="match status" value="1"/>
</dbReference>
<keyword evidence="8" id="KW-0472">Membrane</keyword>
<dbReference type="PANTHER" id="PTHR43047:SF64">
    <property type="entry name" value="HISTIDINE KINASE CONTAINING CHEY-HOMOLOGOUS RECEIVER DOMAIN AND PAS DOMAIN-RELATED"/>
    <property type="match status" value="1"/>
</dbReference>
<name>A0A3N5ZDY2_9ALTE</name>
<accession>A0A3N5ZDY2</accession>
<feature type="modified residue" description="4-aspartylphosphate" evidence="7">
    <location>
        <position position="680"/>
    </location>
</feature>
<evidence type="ECO:0000259" key="10">
    <source>
        <dbReference type="PROSITE" id="PS50110"/>
    </source>
</evidence>
<evidence type="ECO:0000259" key="9">
    <source>
        <dbReference type="PROSITE" id="PS50109"/>
    </source>
</evidence>
<dbReference type="Pfam" id="PF02518">
    <property type="entry name" value="HATPase_c"/>
    <property type="match status" value="1"/>
</dbReference>
<evidence type="ECO:0000256" key="7">
    <source>
        <dbReference type="PROSITE-ProRule" id="PRU00169"/>
    </source>
</evidence>
<dbReference type="PROSITE" id="PS50109">
    <property type="entry name" value="HIS_KIN"/>
    <property type="match status" value="1"/>
</dbReference>
<dbReference type="Gene3D" id="3.30.565.10">
    <property type="entry name" value="Histidine kinase-like ATPase, C-terminal domain"/>
    <property type="match status" value="1"/>
</dbReference>
<dbReference type="InterPro" id="IPR003661">
    <property type="entry name" value="HisK_dim/P_dom"/>
</dbReference>
<dbReference type="PROSITE" id="PS50110">
    <property type="entry name" value="RESPONSE_REGULATORY"/>
    <property type="match status" value="1"/>
</dbReference>
<proteinExistence type="predicted"/>
<dbReference type="InterPro" id="IPR003594">
    <property type="entry name" value="HATPase_dom"/>
</dbReference>
<dbReference type="PRINTS" id="PR00344">
    <property type="entry name" value="BCTRLSENSOR"/>
</dbReference>
<keyword evidence="12" id="KW-1185">Reference proteome</keyword>
<feature type="domain" description="Histidine kinase" evidence="9">
    <location>
        <begin position="389"/>
        <end position="609"/>
    </location>
</feature>
<dbReference type="Proteomes" id="UP000275281">
    <property type="component" value="Unassembled WGS sequence"/>
</dbReference>
<dbReference type="SMART" id="SM00388">
    <property type="entry name" value="HisKA"/>
    <property type="match status" value="1"/>
</dbReference>
<evidence type="ECO:0000256" key="2">
    <source>
        <dbReference type="ARBA" id="ARBA00012438"/>
    </source>
</evidence>
<dbReference type="InterPro" id="IPR005467">
    <property type="entry name" value="His_kinase_dom"/>
</dbReference>
<dbReference type="InterPro" id="IPR001789">
    <property type="entry name" value="Sig_transdc_resp-reg_receiver"/>
</dbReference>
<dbReference type="InterPro" id="IPR036890">
    <property type="entry name" value="HATPase_C_sf"/>
</dbReference>
<dbReference type="EMBL" id="RPOK01000001">
    <property type="protein sequence ID" value="RPJ68448.1"/>
    <property type="molecule type" value="Genomic_DNA"/>
</dbReference>
<evidence type="ECO:0000256" key="4">
    <source>
        <dbReference type="ARBA" id="ARBA00022679"/>
    </source>
</evidence>
<dbReference type="Gene3D" id="3.40.50.2300">
    <property type="match status" value="1"/>
</dbReference>
<feature type="domain" description="Response regulatory" evidence="10">
    <location>
        <begin position="631"/>
        <end position="745"/>
    </location>
</feature>
<comment type="caution">
    <text evidence="11">The sequence shown here is derived from an EMBL/GenBank/DDBJ whole genome shotgun (WGS) entry which is preliminary data.</text>
</comment>
<sequence length="745" mass="82823">MSNKNTKKTRQINDLLGAICLFFCLLSGLGNALASNHSYSIILVNSFNESDFEVRLMYRLMNGIADDETTMVLTVPPYYADVVANLGDDVKKTMLDSFTYQVASLVQNQDDVSFKRIIAIGRHASVFMDHNPTLLPQAERFFLHIDWEPKTGQRVPSDYDPVLSFRQITQTFPDKTDINFVYGSRDLSVDKALVQHFLDNAPAGINVNYYNPMAEPEETLKALKISQPGTPIIYINYKFFERNWEDVHTWLVQQTTHPIFTIFSHNVNRYAGGAVVVPEKLADKAIDIAKGGEVPLQENTVVSTQYNAQQLSMWGIDEYSLPSNAEVVNRKPAVFSYESVLLMVSIFFAVIAMLSAYTIFKVRSHSKKLEHAVALADQANQAKSDFLANMSHEVRTPMNGVLGTLQVLERSALDFENRKLVGKAIYSATTLLTIINDILDYSKIEANKLSLEKYPFSLLEVIESVVSDLSGSADSKGIRLTSEVAEGFSDGWLGDRVRIRQIVLNLVSNAVKFTEKGAVTIAVDSCDEDAFQGVVIQVADTGIGMSEDAQARIVERFVQADSSTTRRFGGTGLGMSITLNLVRLMEGTIDIDSTENKGTCIKVALPLDKTSLDTSEARGEDVDPPNLSGCNILVAEDNAINQAILESMLTPTCAIVDFVENGKLAIEAVEKKHYNLVLMDIHMPEMDGIEAFKLIKQKHPSLPIIALTAEMMEKEVERYLKLGFEEHIGKPLNINTLYQSLGRYQ</sequence>
<feature type="transmembrane region" description="Helical" evidence="8">
    <location>
        <begin position="340"/>
        <end position="360"/>
    </location>
</feature>
<dbReference type="RefSeq" id="WP_124026449.1">
    <property type="nucleotide sequence ID" value="NZ_JBHRSN010000005.1"/>
</dbReference>
<dbReference type="FunFam" id="3.30.565.10:FF:000010">
    <property type="entry name" value="Sensor histidine kinase RcsC"/>
    <property type="match status" value="1"/>
</dbReference>
<dbReference type="EC" id="2.7.13.3" evidence="2"/>
<evidence type="ECO:0000256" key="1">
    <source>
        <dbReference type="ARBA" id="ARBA00000085"/>
    </source>
</evidence>
<keyword evidence="4" id="KW-0808">Transferase</keyword>
<keyword evidence="3 7" id="KW-0597">Phosphoprotein</keyword>
<evidence type="ECO:0000313" key="11">
    <source>
        <dbReference type="EMBL" id="RPJ68448.1"/>
    </source>
</evidence>
<organism evidence="11 12">
    <name type="scientific">Alteromonas sediminis</name>
    <dbReference type="NCBI Taxonomy" id="2259342"/>
    <lineage>
        <taxon>Bacteria</taxon>
        <taxon>Pseudomonadati</taxon>
        <taxon>Pseudomonadota</taxon>
        <taxon>Gammaproteobacteria</taxon>
        <taxon>Alteromonadales</taxon>
        <taxon>Alteromonadaceae</taxon>
        <taxon>Alteromonas/Salinimonas group</taxon>
        <taxon>Alteromonas</taxon>
    </lineage>
</organism>
<dbReference type="GO" id="GO:0000155">
    <property type="term" value="F:phosphorelay sensor kinase activity"/>
    <property type="evidence" value="ECO:0007669"/>
    <property type="project" value="InterPro"/>
</dbReference>
<dbReference type="AlphaFoldDB" id="A0A3N5ZDY2"/>
<evidence type="ECO:0000256" key="6">
    <source>
        <dbReference type="ARBA" id="ARBA00023012"/>
    </source>
</evidence>
<gene>
    <name evidence="11" type="ORF">DRW07_03315</name>
</gene>
<dbReference type="CDD" id="cd00082">
    <property type="entry name" value="HisKA"/>
    <property type="match status" value="1"/>
</dbReference>
<keyword evidence="8" id="KW-1133">Transmembrane helix</keyword>
<keyword evidence="6" id="KW-0902">Two-component regulatory system</keyword>
<dbReference type="SMART" id="SM00387">
    <property type="entry name" value="HATPase_c"/>
    <property type="match status" value="1"/>
</dbReference>